<dbReference type="Pfam" id="PF02566">
    <property type="entry name" value="OsmC"/>
    <property type="match status" value="1"/>
</dbReference>
<dbReference type="InterPro" id="IPR003718">
    <property type="entry name" value="OsmC/Ohr_fam"/>
</dbReference>
<evidence type="ECO:0008006" key="3">
    <source>
        <dbReference type="Google" id="ProtNLM"/>
    </source>
</evidence>
<name>A0A533QH54_9BACT</name>
<organism evidence="1 2">
    <name type="scientific">Candidatus Jettenia ecosi</name>
    <dbReference type="NCBI Taxonomy" id="2494326"/>
    <lineage>
        <taxon>Bacteria</taxon>
        <taxon>Pseudomonadati</taxon>
        <taxon>Planctomycetota</taxon>
        <taxon>Candidatus Brocadiia</taxon>
        <taxon>Candidatus Brocadiales</taxon>
        <taxon>Candidatus Brocadiaceae</taxon>
        <taxon>Candidatus Jettenia</taxon>
    </lineage>
</organism>
<evidence type="ECO:0000313" key="1">
    <source>
        <dbReference type="EMBL" id="TLD41991.1"/>
    </source>
</evidence>
<dbReference type="PANTHER" id="PTHR35368:SF1">
    <property type="entry name" value="HYDROPEROXIDE REDUCTASE"/>
    <property type="match status" value="1"/>
</dbReference>
<accession>A0A533QH54</accession>
<protein>
    <recommendedName>
        <fullName evidence="3">OsmC family protein</fullName>
    </recommendedName>
</protein>
<gene>
    <name evidence="1" type="ORF">JETT_1780</name>
</gene>
<dbReference type="InterPro" id="IPR036102">
    <property type="entry name" value="OsmC/Ohrsf"/>
</dbReference>
<evidence type="ECO:0000313" key="2">
    <source>
        <dbReference type="Proteomes" id="UP000319783"/>
    </source>
</evidence>
<dbReference type="InterPro" id="IPR015946">
    <property type="entry name" value="KH_dom-like_a/b"/>
</dbReference>
<reference evidence="1 2" key="1">
    <citation type="submission" date="2019-04" db="EMBL/GenBank/DDBJ databases">
        <title>Genome of a novel bacterium Candidatus Jettenia ecosi reconstructed from metagenome of an anammox bioreactor.</title>
        <authorList>
            <person name="Mardanov A.V."/>
            <person name="Beletsky A.V."/>
            <person name="Ravin N.V."/>
            <person name="Botchkova E.A."/>
            <person name="Litti Y.V."/>
            <person name="Nozhevnikova A.N."/>
        </authorList>
    </citation>
    <scope>NUCLEOTIDE SEQUENCE [LARGE SCALE GENOMIC DNA]</scope>
    <source>
        <strain evidence="1">J2</strain>
    </source>
</reference>
<dbReference type="AlphaFoldDB" id="A0A533QH54"/>
<proteinExistence type="predicted"/>
<dbReference type="SUPFAM" id="SSF82784">
    <property type="entry name" value="OsmC-like"/>
    <property type="match status" value="1"/>
</dbReference>
<comment type="caution">
    <text evidence="1">The sequence shown here is derived from an EMBL/GenBank/DDBJ whole genome shotgun (WGS) entry which is preliminary data.</text>
</comment>
<dbReference type="InterPro" id="IPR052924">
    <property type="entry name" value="OsmC/Ohr_hydroprdx_reductase"/>
</dbReference>
<sequence>MTEQKTISEQKLINGVNVSMIEDTVNAIKGNPELAKFKFHINNKWINGGHNRSTVKDFYGANKKIPHNKPFTLEADEPPVLAGEDLGANPVEHLLNALAACLTSTMVYHAAIRGIKLDEIESELEGDIDLRGFLGLSNEVRKGYENIRVNFKVKTDAENVERLKALSKLSPVFDVTSHGTNVTVQIEKK</sequence>
<dbReference type="Gene3D" id="3.30.300.20">
    <property type="match status" value="1"/>
</dbReference>
<dbReference type="PANTHER" id="PTHR35368">
    <property type="entry name" value="HYDROPEROXIDE REDUCTASE"/>
    <property type="match status" value="1"/>
</dbReference>
<dbReference type="Proteomes" id="UP000319783">
    <property type="component" value="Unassembled WGS sequence"/>
</dbReference>
<dbReference type="EMBL" id="SULG01000031">
    <property type="protein sequence ID" value="TLD41991.1"/>
    <property type="molecule type" value="Genomic_DNA"/>
</dbReference>